<dbReference type="OrthoDB" id="10253125at2759"/>
<evidence type="ECO:0000256" key="5">
    <source>
        <dbReference type="ARBA" id="ARBA00035407"/>
    </source>
</evidence>
<proteinExistence type="inferred from homology"/>
<evidence type="ECO:0000313" key="10">
    <source>
        <dbReference type="EMBL" id="KAG7339109.1"/>
    </source>
</evidence>
<dbReference type="Proteomes" id="UP000693970">
    <property type="component" value="Unassembled WGS sequence"/>
</dbReference>
<sequence>MSEAPPAEGGRGGFGRGGRGGRGRGRGGGGRGGRGGRRGGDENVWVPVTKLGRLVKEGKIGSIEEIFLFSIPVKEAEIIDYFLKDKLQDEVMKIMPVQKQSSAGQRTRFKAFVAIGDSSGHIGLGVKCSSEVATAIRGAITAAKLNVAPVRRGYWGRTSGLPHTVPCKVTGKCGSVSVRLIPAPRGTGLVSSPAGKKLLHMAGIDDCYTSSCGHTRTMGNFIKAIFYALRATYGYLSPELWKENALLATPFQEHTDFLSKKQIH</sequence>
<protein>
    <recommendedName>
        <fullName evidence="4">Small ribosomal subunit protein uS5</fullName>
    </recommendedName>
    <alternativeName>
        <fullName evidence="5">40S ribosomal protein S2</fullName>
    </alternativeName>
</protein>
<name>A0A9K3K8I8_9STRA</name>
<dbReference type="EMBL" id="JAGRRH010000041">
    <property type="protein sequence ID" value="KAG7339109.1"/>
    <property type="molecule type" value="Genomic_DNA"/>
</dbReference>
<evidence type="ECO:0000256" key="1">
    <source>
        <dbReference type="ARBA" id="ARBA00008945"/>
    </source>
</evidence>
<accession>A0A9K3K8I8</accession>
<dbReference type="PANTHER" id="PTHR13718">
    <property type="entry name" value="RIBOSOMAL S SUBUNIT"/>
    <property type="match status" value="1"/>
</dbReference>
<dbReference type="GO" id="GO:0022627">
    <property type="term" value="C:cytosolic small ribosomal subunit"/>
    <property type="evidence" value="ECO:0007669"/>
    <property type="project" value="TreeGrafter"/>
</dbReference>
<evidence type="ECO:0000256" key="8">
    <source>
        <dbReference type="SAM" id="MobiDB-lite"/>
    </source>
</evidence>
<comment type="similarity">
    <text evidence="1 7">Belongs to the universal ribosomal protein uS5 family.</text>
</comment>
<dbReference type="InterPro" id="IPR013810">
    <property type="entry name" value="Ribosomal_uS5_N"/>
</dbReference>
<dbReference type="PANTHER" id="PTHR13718:SF4">
    <property type="entry name" value="40S RIBOSOMAL PROTEIN S2"/>
    <property type="match status" value="1"/>
</dbReference>
<dbReference type="PROSITE" id="PS00585">
    <property type="entry name" value="RIBOSOMAL_S5"/>
    <property type="match status" value="1"/>
</dbReference>
<evidence type="ECO:0000259" key="9">
    <source>
        <dbReference type="PROSITE" id="PS50881"/>
    </source>
</evidence>
<dbReference type="FunFam" id="3.30.160.20:FF:000002">
    <property type="entry name" value="40S ribosomal protein S2"/>
    <property type="match status" value="1"/>
</dbReference>
<evidence type="ECO:0000313" key="11">
    <source>
        <dbReference type="EMBL" id="KAG7362172.1"/>
    </source>
</evidence>
<keyword evidence="2 6" id="KW-0689">Ribosomal protein</keyword>
<dbReference type="NCBIfam" id="TIGR01020">
    <property type="entry name" value="uS5_euk_arch"/>
    <property type="match status" value="1"/>
</dbReference>
<evidence type="ECO:0000256" key="6">
    <source>
        <dbReference type="PROSITE-ProRule" id="PRU00268"/>
    </source>
</evidence>
<reference evidence="10" key="2">
    <citation type="submission" date="2021-04" db="EMBL/GenBank/DDBJ databases">
        <authorList>
            <person name="Podell S."/>
        </authorList>
    </citation>
    <scope>NUCLEOTIDE SEQUENCE</scope>
    <source>
        <strain evidence="10">Hildebrandi</strain>
    </source>
</reference>
<evidence type="ECO:0000256" key="4">
    <source>
        <dbReference type="ARBA" id="ARBA00035255"/>
    </source>
</evidence>
<feature type="compositionally biased region" description="Gly residues" evidence="8">
    <location>
        <begin position="9"/>
        <end position="18"/>
    </location>
</feature>
<dbReference type="GO" id="GO:0003735">
    <property type="term" value="F:structural constituent of ribosome"/>
    <property type="evidence" value="ECO:0007669"/>
    <property type="project" value="UniProtKB-UniRule"/>
</dbReference>
<reference evidence="10" key="1">
    <citation type="journal article" date="2021" name="Sci. Rep.">
        <title>Diploid genomic architecture of Nitzschia inconspicua, an elite biomass production diatom.</title>
        <authorList>
            <person name="Oliver A."/>
            <person name="Podell S."/>
            <person name="Pinowska A."/>
            <person name="Traller J.C."/>
            <person name="Smith S.R."/>
            <person name="McClure R."/>
            <person name="Beliaev A."/>
            <person name="Bohutskyi P."/>
            <person name="Hill E.A."/>
            <person name="Rabines A."/>
            <person name="Zheng H."/>
            <person name="Allen L.Z."/>
            <person name="Kuo A."/>
            <person name="Grigoriev I.V."/>
            <person name="Allen A.E."/>
            <person name="Hazlebeck D."/>
            <person name="Allen E.E."/>
        </authorList>
    </citation>
    <scope>NUCLEOTIDE SEQUENCE</scope>
    <source>
        <strain evidence="10">Hildebrandi</strain>
    </source>
</reference>
<dbReference type="InterPro" id="IPR005711">
    <property type="entry name" value="Ribosomal_uS5_euk/arc"/>
</dbReference>
<gene>
    <name evidence="10" type="ORF">IV203_017686</name>
    <name evidence="11" type="ORF">IV203_025838</name>
</gene>
<organism evidence="10 12">
    <name type="scientific">Nitzschia inconspicua</name>
    <dbReference type="NCBI Taxonomy" id="303405"/>
    <lineage>
        <taxon>Eukaryota</taxon>
        <taxon>Sar</taxon>
        <taxon>Stramenopiles</taxon>
        <taxon>Ochrophyta</taxon>
        <taxon>Bacillariophyta</taxon>
        <taxon>Bacillariophyceae</taxon>
        <taxon>Bacillariophycidae</taxon>
        <taxon>Bacillariales</taxon>
        <taxon>Bacillariaceae</taxon>
        <taxon>Nitzschia</taxon>
    </lineage>
</organism>
<dbReference type="GO" id="GO:0006412">
    <property type="term" value="P:translation"/>
    <property type="evidence" value="ECO:0007669"/>
    <property type="project" value="InterPro"/>
</dbReference>
<evidence type="ECO:0000256" key="2">
    <source>
        <dbReference type="ARBA" id="ARBA00022980"/>
    </source>
</evidence>
<keyword evidence="3 6" id="KW-0687">Ribonucleoprotein</keyword>
<evidence type="ECO:0000313" key="12">
    <source>
        <dbReference type="Proteomes" id="UP000693970"/>
    </source>
</evidence>
<dbReference type="Pfam" id="PF03719">
    <property type="entry name" value="Ribosomal_S5_C"/>
    <property type="match status" value="1"/>
</dbReference>
<dbReference type="AlphaFoldDB" id="A0A9K3K8I8"/>
<dbReference type="EMBL" id="JAGRRH010000012">
    <property type="protein sequence ID" value="KAG7362172.1"/>
    <property type="molecule type" value="Genomic_DNA"/>
</dbReference>
<feature type="region of interest" description="Disordered" evidence="8">
    <location>
        <begin position="1"/>
        <end position="42"/>
    </location>
</feature>
<dbReference type="PROSITE" id="PS50881">
    <property type="entry name" value="S5_DSRBD"/>
    <property type="match status" value="1"/>
</dbReference>
<feature type="domain" description="S5 DRBM" evidence="9">
    <location>
        <begin position="87"/>
        <end position="150"/>
    </location>
</feature>
<dbReference type="InterPro" id="IPR005324">
    <property type="entry name" value="Ribosomal_uS5_C"/>
</dbReference>
<comment type="caution">
    <text evidence="10">The sequence shown here is derived from an EMBL/GenBank/DDBJ whole genome shotgun (WGS) entry which is preliminary data.</text>
</comment>
<evidence type="ECO:0000256" key="3">
    <source>
        <dbReference type="ARBA" id="ARBA00023274"/>
    </source>
</evidence>
<dbReference type="InterPro" id="IPR018192">
    <property type="entry name" value="Ribosomal_uS5_N_CS"/>
</dbReference>
<dbReference type="InterPro" id="IPR000851">
    <property type="entry name" value="Ribosomal_uS5"/>
</dbReference>
<dbReference type="Pfam" id="PF00333">
    <property type="entry name" value="Ribosomal_S5"/>
    <property type="match status" value="1"/>
</dbReference>
<keyword evidence="12" id="KW-1185">Reference proteome</keyword>
<dbReference type="FunFam" id="3.30.230.10:FF:000004">
    <property type="entry name" value="40S ribosomal protein S2"/>
    <property type="match status" value="1"/>
</dbReference>
<evidence type="ECO:0000256" key="7">
    <source>
        <dbReference type="RuleBase" id="RU003823"/>
    </source>
</evidence>
<dbReference type="GO" id="GO:0003723">
    <property type="term" value="F:RNA binding"/>
    <property type="evidence" value="ECO:0007669"/>
    <property type="project" value="InterPro"/>
</dbReference>